<dbReference type="InterPro" id="IPR040538">
    <property type="entry name" value="Cch_HTH"/>
</dbReference>
<dbReference type="RefSeq" id="WP_055201435.1">
    <property type="nucleotide sequence ID" value="NZ_BTHH01000008.1"/>
</dbReference>
<dbReference type="Pfam" id="PF06048">
    <property type="entry name" value="DUF927"/>
    <property type="match status" value="1"/>
</dbReference>
<dbReference type="EMBL" id="CYZN01000038">
    <property type="protein sequence ID" value="CUO68156.1"/>
    <property type="molecule type" value="Genomic_DNA"/>
</dbReference>
<evidence type="ECO:0000259" key="2">
    <source>
        <dbReference type="Pfam" id="PF06048"/>
    </source>
</evidence>
<protein>
    <submittedName>
        <fullName evidence="4">Superfamily II helicase and inactivated derivatives</fullName>
    </submittedName>
</protein>
<evidence type="ECO:0000313" key="5">
    <source>
        <dbReference type="Proteomes" id="UP000095431"/>
    </source>
</evidence>
<keyword evidence="4" id="KW-0067">ATP-binding</keyword>
<reference evidence="4 5" key="1">
    <citation type="submission" date="2015-09" db="EMBL/GenBank/DDBJ databases">
        <authorList>
            <consortium name="Pathogen Informatics"/>
        </authorList>
    </citation>
    <scope>NUCLEOTIDE SEQUENCE [LARGE SCALE GENOMIC DNA]</scope>
    <source>
        <strain evidence="4 5">2789STDY5834863</strain>
    </source>
</reference>
<proteinExistence type="predicted"/>
<keyword evidence="4" id="KW-0547">Nucleotide-binding</keyword>
<dbReference type="AlphaFoldDB" id="A0A174H492"/>
<feature type="domain" description="Cch helix turn helix" evidence="3">
    <location>
        <begin position="705"/>
        <end position="809"/>
    </location>
</feature>
<dbReference type="GO" id="GO:0004386">
    <property type="term" value="F:helicase activity"/>
    <property type="evidence" value="ECO:0007669"/>
    <property type="project" value="UniProtKB-KW"/>
</dbReference>
<name>A0A174H492_9FIRM</name>
<feature type="domain" description="DUF927" evidence="2">
    <location>
        <begin position="293"/>
        <end position="556"/>
    </location>
</feature>
<evidence type="ECO:0000259" key="3">
    <source>
        <dbReference type="Pfam" id="PF18662"/>
    </source>
</evidence>
<evidence type="ECO:0000313" key="4">
    <source>
        <dbReference type="EMBL" id="CUO68156.1"/>
    </source>
</evidence>
<dbReference type="Proteomes" id="UP000095431">
    <property type="component" value="Unassembled WGS sequence"/>
</dbReference>
<feature type="compositionally biased region" description="Pro residues" evidence="1">
    <location>
        <begin position="115"/>
        <end position="140"/>
    </location>
</feature>
<feature type="compositionally biased region" description="Pro residues" evidence="1">
    <location>
        <begin position="151"/>
        <end position="161"/>
    </location>
</feature>
<keyword evidence="4" id="KW-0347">Helicase</keyword>
<dbReference type="Pfam" id="PF18662">
    <property type="entry name" value="HTH_56"/>
    <property type="match status" value="1"/>
</dbReference>
<accession>A0A174H492</accession>
<dbReference type="InterPro" id="IPR009270">
    <property type="entry name" value="DUF927"/>
</dbReference>
<gene>
    <name evidence="4" type="ORF">ERS852478_03561</name>
</gene>
<feature type="region of interest" description="Disordered" evidence="1">
    <location>
        <begin position="1"/>
        <end position="173"/>
    </location>
</feature>
<organism evidence="4 5">
    <name type="scientific">Blautia wexlerae</name>
    <dbReference type="NCBI Taxonomy" id="418240"/>
    <lineage>
        <taxon>Bacteria</taxon>
        <taxon>Bacillati</taxon>
        <taxon>Bacillota</taxon>
        <taxon>Clostridia</taxon>
        <taxon>Lachnospirales</taxon>
        <taxon>Lachnospiraceae</taxon>
        <taxon>Blautia</taxon>
    </lineage>
</organism>
<sequence length="816" mass="93207">MRIKNTLIENGTLGMQIESPKDWKPPEQTNNWKPPEPPEQTNNWKPPEQPNNWKPPEPPNDWEPPEQPNNWKPPEPPNDWESPEPPNDWELLEPPNDWNPPEPPNDWESLEPPNDWKPPEPPNDWESPEPPNDWNPPEPPNDWESLEPPNDWKPPEPPNDWEPPEVIKPSVSSSKIPAEAYVKTIPQEAFYKEELYRRICCVNVNDFRRGQIIEAFGERAKQLGGVSLRRYYEKQLKTYLSMMKKGKRDKICISGSVEGMTNYTDLPEGIVNLYCGKLWMATDEGIFFLGGDEPFLICKQPILIVAVLKSEDTGEEKIKLLFKHDGKWTETICEKDILASAQKITTLHKIGISVTSKNAKYMVAVLQDMEDYSRERHLIPVIKMLYKLGWNDAKSVFYPYTKENVGYDDKYGLPGLGKALQEKGNREAWYQKYTPMRKIPMVQFLAAASLSAPIVGMLNLDGFTACLYGESRGGKSVANKIVCSLWAGSERKDGFIFSANNTSNAMDDILGTYGSIPVTLEDLNNMSEEDRKRIPQELAMKVSNGIGKGRMTKDGKLSLIQVWYTVACMTSESRMTKDFRNAGSYNRVVQMEGATRADCPFTKNDMNVGEIQDFFENNHGYGSRDFIKALIEIGKKNLSTMLYEIRKQVSEKAREQGKAGGQELPIAVMLLADQIAEEYLFHDEVKISIDEAVSWMSAEDTVNQNMRFYDTLMDFVVQHSGNFENWRMSGGSNVAYYGKYDEKKNQISILPSVLKNLADEHGVDYLMFVKYLGNHGLLIKDKKGNDTRPVYSKWLQGKSKRMYVIAMPEQEKPEDD</sequence>
<evidence type="ECO:0000256" key="1">
    <source>
        <dbReference type="SAM" id="MobiDB-lite"/>
    </source>
</evidence>
<keyword evidence="4" id="KW-0378">Hydrolase</keyword>
<feature type="compositionally biased region" description="Pro residues" evidence="1">
    <location>
        <begin position="47"/>
        <end position="77"/>
    </location>
</feature>